<evidence type="ECO:0000256" key="1">
    <source>
        <dbReference type="ARBA" id="ARBA00022737"/>
    </source>
</evidence>
<feature type="repeat" description="PPR" evidence="2">
    <location>
        <begin position="23"/>
        <end position="57"/>
    </location>
</feature>
<proteinExistence type="predicted"/>
<dbReference type="PANTHER" id="PTHR47926:SF371">
    <property type="entry name" value="TETRATRICOPEPTIDE REPEAT-LIKE SUPERFAMILY PROTEIN"/>
    <property type="match status" value="1"/>
</dbReference>
<dbReference type="EMBL" id="BSYO01000003">
    <property type="protein sequence ID" value="GMH01902.1"/>
    <property type="molecule type" value="Genomic_DNA"/>
</dbReference>
<dbReference type="Pfam" id="PF20431">
    <property type="entry name" value="E_motif"/>
    <property type="match status" value="1"/>
</dbReference>
<dbReference type="SUPFAM" id="SSF48452">
    <property type="entry name" value="TPR-like"/>
    <property type="match status" value="1"/>
</dbReference>
<evidence type="ECO:0000313" key="3">
    <source>
        <dbReference type="EMBL" id="GMH01902.1"/>
    </source>
</evidence>
<dbReference type="GO" id="GO:0003723">
    <property type="term" value="F:RNA binding"/>
    <property type="evidence" value="ECO:0007669"/>
    <property type="project" value="InterPro"/>
</dbReference>
<keyword evidence="4" id="KW-1185">Reference proteome</keyword>
<dbReference type="InterPro" id="IPR002885">
    <property type="entry name" value="PPR_rpt"/>
</dbReference>
<dbReference type="Pfam" id="PF13041">
    <property type="entry name" value="PPR_2"/>
    <property type="match status" value="3"/>
</dbReference>
<sequence length="540" mass="60379">MYCAELKNMNYARRILDDIPDPNVVIYNSVFKGYAQNEQYRDLISLFSQMMKVDVKPNCYTFPMVLKSLAKVSALREGQEVHCWVIKNGFKSEPFVGTTLIDMYSSGGESGQAYKVFGEMPVRNVVAWTSIINGFIICHNMNLARRLFELAPARDTILWNTMVSGYIEAGDLAMARNLFDRMPNKDVMSWNTMLSGYVDNGDMDACEKLFEEIPTRNVFSWNVLIGGYGRHGHFSEALNAFKRMLVESDVCPNNATLVAALSACTRLGALDLGKWLHVYAESIGYTGNVYVENALIDMYAKCGLIESASNVFKSMAKKDLISWNTIIGGLAMHGHAADALALFAQMQTAGVKPDAITFIGVLSACTHLGLVEDGFSYFQSMADYSVAPEIEHYGCMVDMYARAGLLHQAIEFVREMPMEADGVIWASLLGACRIHKNVELAELALERLIELEPENPSNYLMLSNIYGGSGNWKKASTLKVAMRGTGFRKVPGCSLIEVNDRVVEFYSLDERHPEKEEIYRCLRSLIKQIRSFGYEKGIVP</sequence>
<dbReference type="GO" id="GO:0009451">
    <property type="term" value="P:RNA modification"/>
    <property type="evidence" value="ECO:0007669"/>
    <property type="project" value="InterPro"/>
</dbReference>
<dbReference type="PROSITE" id="PS51375">
    <property type="entry name" value="PPR"/>
    <property type="match status" value="6"/>
</dbReference>
<dbReference type="FunFam" id="1.25.40.10:FF:000184">
    <property type="entry name" value="Pentatricopeptide repeat-containing protein, chloroplastic"/>
    <property type="match status" value="1"/>
</dbReference>
<gene>
    <name evidence="3" type="ORF">Nepgr_003741</name>
</gene>
<feature type="repeat" description="PPR" evidence="2">
    <location>
        <begin position="288"/>
        <end position="318"/>
    </location>
</feature>
<accession>A0AAD3XE65</accession>
<dbReference type="InterPro" id="IPR011990">
    <property type="entry name" value="TPR-like_helical_dom_sf"/>
</dbReference>
<keyword evidence="1" id="KW-0677">Repeat</keyword>
<evidence type="ECO:0000313" key="4">
    <source>
        <dbReference type="Proteomes" id="UP001279734"/>
    </source>
</evidence>
<name>A0AAD3XE65_NEPGR</name>
<reference evidence="3" key="1">
    <citation type="submission" date="2023-05" db="EMBL/GenBank/DDBJ databases">
        <title>Nepenthes gracilis genome sequencing.</title>
        <authorList>
            <person name="Fukushima K."/>
        </authorList>
    </citation>
    <scope>NUCLEOTIDE SEQUENCE</scope>
    <source>
        <strain evidence="3">SING2019-196</strain>
    </source>
</reference>
<feature type="repeat" description="PPR" evidence="2">
    <location>
        <begin position="155"/>
        <end position="189"/>
    </location>
</feature>
<feature type="repeat" description="PPR" evidence="2">
    <location>
        <begin position="319"/>
        <end position="353"/>
    </location>
</feature>
<feature type="repeat" description="PPR" evidence="2">
    <location>
        <begin position="217"/>
        <end position="252"/>
    </location>
</feature>
<dbReference type="NCBIfam" id="TIGR00756">
    <property type="entry name" value="PPR"/>
    <property type="match status" value="5"/>
</dbReference>
<dbReference type="Proteomes" id="UP001279734">
    <property type="component" value="Unassembled WGS sequence"/>
</dbReference>
<dbReference type="InterPro" id="IPR046960">
    <property type="entry name" value="PPR_At4g14850-like_plant"/>
</dbReference>
<evidence type="ECO:0008006" key="5">
    <source>
        <dbReference type="Google" id="ProtNLM"/>
    </source>
</evidence>
<dbReference type="InterPro" id="IPR046848">
    <property type="entry name" value="E_motif"/>
</dbReference>
<dbReference type="Pfam" id="PF01535">
    <property type="entry name" value="PPR"/>
    <property type="match status" value="3"/>
</dbReference>
<feature type="repeat" description="PPR" evidence="2">
    <location>
        <begin position="354"/>
        <end position="388"/>
    </location>
</feature>
<evidence type="ECO:0000256" key="2">
    <source>
        <dbReference type="PROSITE-ProRule" id="PRU00708"/>
    </source>
</evidence>
<protein>
    <recommendedName>
        <fullName evidence="5">Chlororespiratory reduction 4</fullName>
    </recommendedName>
</protein>
<organism evidence="3 4">
    <name type="scientific">Nepenthes gracilis</name>
    <name type="common">Slender pitcher plant</name>
    <dbReference type="NCBI Taxonomy" id="150966"/>
    <lineage>
        <taxon>Eukaryota</taxon>
        <taxon>Viridiplantae</taxon>
        <taxon>Streptophyta</taxon>
        <taxon>Embryophyta</taxon>
        <taxon>Tracheophyta</taxon>
        <taxon>Spermatophyta</taxon>
        <taxon>Magnoliopsida</taxon>
        <taxon>eudicotyledons</taxon>
        <taxon>Gunneridae</taxon>
        <taxon>Pentapetalae</taxon>
        <taxon>Caryophyllales</taxon>
        <taxon>Nepenthaceae</taxon>
        <taxon>Nepenthes</taxon>
    </lineage>
</organism>
<dbReference type="Gene3D" id="1.25.40.10">
    <property type="entry name" value="Tetratricopeptide repeat domain"/>
    <property type="match status" value="4"/>
</dbReference>
<comment type="caution">
    <text evidence="3">The sequence shown here is derived from an EMBL/GenBank/DDBJ whole genome shotgun (WGS) entry which is preliminary data.</text>
</comment>
<dbReference type="PANTHER" id="PTHR47926">
    <property type="entry name" value="PENTATRICOPEPTIDE REPEAT-CONTAINING PROTEIN"/>
    <property type="match status" value="1"/>
</dbReference>
<dbReference type="AlphaFoldDB" id="A0AAD3XE65"/>